<name>A0A8R2MBE2_BOMMO</name>
<dbReference type="AlphaFoldDB" id="A0A8R2MBE2"/>
<sequence>ATQVLTGHGCFGRYLHLVARREPTPKCHHCSGCNEDTAEHTLAYCPAFAEQRRVLVAKIGPDLSLPTVVATMLGSDESWQAMLDFCESTISQKEAAERERESSS</sequence>
<protein>
    <recommendedName>
        <fullName evidence="3">Reverse transcriptase</fullName>
    </recommendedName>
</protein>
<evidence type="ECO:0000313" key="1">
    <source>
        <dbReference type="EnsemblMetazoa" id="XP_037877190.1"/>
    </source>
</evidence>
<reference evidence="1" key="2">
    <citation type="submission" date="2022-06" db="UniProtKB">
        <authorList>
            <consortium name="EnsemblMetazoa"/>
        </authorList>
    </citation>
    <scope>IDENTIFICATION</scope>
    <source>
        <strain evidence="1">p50T (Dazao)</strain>
    </source>
</reference>
<keyword evidence="2" id="KW-1185">Reference proteome</keyword>
<evidence type="ECO:0000313" key="2">
    <source>
        <dbReference type="Proteomes" id="UP000005204"/>
    </source>
</evidence>
<reference evidence="2" key="1">
    <citation type="journal article" date="2008" name="Insect Biochem. Mol. Biol.">
        <title>The genome of a lepidopteran model insect, the silkworm Bombyx mori.</title>
        <authorList>
            <consortium name="International Silkworm Genome Consortium"/>
        </authorList>
    </citation>
    <scope>NUCLEOTIDE SEQUENCE [LARGE SCALE GENOMIC DNA]</scope>
    <source>
        <strain evidence="2">p50T</strain>
    </source>
</reference>
<evidence type="ECO:0008006" key="3">
    <source>
        <dbReference type="Google" id="ProtNLM"/>
    </source>
</evidence>
<proteinExistence type="predicted"/>
<dbReference type="Proteomes" id="UP000005204">
    <property type="component" value="Unassembled WGS sequence"/>
</dbReference>
<accession>A0A8R2MBE2</accession>
<organism evidence="1 2">
    <name type="scientific">Bombyx mori</name>
    <name type="common">Silk moth</name>
    <dbReference type="NCBI Taxonomy" id="7091"/>
    <lineage>
        <taxon>Eukaryota</taxon>
        <taxon>Metazoa</taxon>
        <taxon>Ecdysozoa</taxon>
        <taxon>Arthropoda</taxon>
        <taxon>Hexapoda</taxon>
        <taxon>Insecta</taxon>
        <taxon>Pterygota</taxon>
        <taxon>Neoptera</taxon>
        <taxon>Endopterygota</taxon>
        <taxon>Lepidoptera</taxon>
        <taxon>Glossata</taxon>
        <taxon>Ditrysia</taxon>
        <taxon>Bombycoidea</taxon>
        <taxon>Bombycidae</taxon>
        <taxon>Bombycinae</taxon>
        <taxon>Bombyx</taxon>
    </lineage>
</organism>
<dbReference type="EnsemblMetazoa" id="XM_038021262.1">
    <property type="protein sequence ID" value="XP_037877190.1"/>
    <property type="gene ID" value="LOC119630762"/>
</dbReference>